<dbReference type="EMBL" id="JPDN02000007">
    <property type="protein sequence ID" value="PON28394.1"/>
    <property type="molecule type" value="Genomic_DNA"/>
</dbReference>
<reference evidence="2 5" key="2">
    <citation type="submission" date="2017-02" db="EMBL/GenBank/DDBJ databases">
        <title>Genomes of Trichoderma spp. with biocontrol activity.</title>
        <authorList>
            <person name="Gardiner D."/>
            <person name="Kazan K."/>
            <person name="Vos C."/>
            <person name="Harvey P."/>
        </authorList>
    </citation>
    <scope>NUCLEOTIDE SEQUENCE [LARGE SCALE GENOMIC DNA]</scope>
    <source>
        <strain evidence="2 5">A5MH</strain>
    </source>
</reference>
<reference evidence="3" key="3">
    <citation type="submission" date="2017-08" db="EMBL/GenBank/DDBJ databases">
        <title>Trichoderma gamsii strain T6085, whole genome shotgun sequencing project.</title>
        <authorList>
            <person name="Baroncelli R."/>
        </authorList>
    </citation>
    <scope>NUCLEOTIDE SEQUENCE</scope>
    <source>
        <strain evidence="3">T6085</strain>
    </source>
</reference>
<keyword evidence="1" id="KW-0732">Signal</keyword>
<dbReference type="GeneID" id="29990751"/>
<dbReference type="STRING" id="398673.A0A0W7V968"/>
<proteinExistence type="predicted"/>
<keyword evidence="4" id="KW-1185">Reference proteome</keyword>
<evidence type="ECO:0000313" key="2">
    <source>
        <dbReference type="EMBL" id="PNP44667.1"/>
    </source>
</evidence>
<evidence type="ECO:0000313" key="5">
    <source>
        <dbReference type="Proteomes" id="UP000236546"/>
    </source>
</evidence>
<sequence>MHLSTATFITLLTTSLTSATQMQINYYWDVCSSYATQVDVDWATNYAYGPDNCYNFQYANFANMAGCWQDGGCFCNFFDSQNCQGGAGYRASSTGNCIPVGGAQSFACYWGTS</sequence>
<accession>A0A0W7V968</accession>
<dbReference type="EMBL" id="MTYH01000028">
    <property type="protein sequence ID" value="PNP44667.1"/>
    <property type="molecule type" value="Genomic_DNA"/>
</dbReference>
<dbReference type="AlphaFoldDB" id="A0A0W7V968"/>
<name>A0A0W7V968_9HYPO</name>
<dbReference type="Proteomes" id="UP000236546">
    <property type="component" value="Unassembled WGS sequence"/>
</dbReference>
<organism evidence="2 5">
    <name type="scientific">Trichoderma gamsii</name>
    <dbReference type="NCBI Taxonomy" id="398673"/>
    <lineage>
        <taxon>Eukaryota</taxon>
        <taxon>Fungi</taxon>
        <taxon>Dikarya</taxon>
        <taxon>Ascomycota</taxon>
        <taxon>Pezizomycotina</taxon>
        <taxon>Sordariomycetes</taxon>
        <taxon>Hypocreomycetidae</taxon>
        <taxon>Hypocreales</taxon>
        <taxon>Hypocreaceae</taxon>
        <taxon>Trichoderma</taxon>
    </lineage>
</organism>
<gene>
    <name evidence="3" type="ORF">TGAM01_v202888</name>
    <name evidence="2" type="ORF">TGAMA5MH_03474</name>
</gene>
<dbReference type="RefSeq" id="XP_018656117.1">
    <property type="nucleotide sequence ID" value="XM_018810668.1"/>
</dbReference>
<dbReference type="OrthoDB" id="4887973at2759"/>
<feature type="chain" id="PRO_5014528126" evidence="1">
    <location>
        <begin position="20"/>
        <end position="113"/>
    </location>
</feature>
<evidence type="ECO:0000313" key="4">
    <source>
        <dbReference type="Proteomes" id="UP000054821"/>
    </source>
</evidence>
<evidence type="ECO:0000313" key="3">
    <source>
        <dbReference type="EMBL" id="PON28394.1"/>
    </source>
</evidence>
<protein>
    <submittedName>
        <fullName evidence="2">Uncharacterized protein</fullName>
    </submittedName>
</protein>
<evidence type="ECO:0000256" key="1">
    <source>
        <dbReference type="SAM" id="SignalP"/>
    </source>
</evidence>
<reference evidence="3 4" key="1">
    <citation type="journal article" date="2016" name="Genome Announc.">
        <title>Draft Whole-Genome Sequence of Trichoderma gamsii T6085, a Promising Biocontrol Agent of Fusarium Head Blight on Wheat.</title>
        <authorList>
            <person name="Baroncelli R."/>
            <person name="Zapparata A."/>
            <person name="Piaggeschi G."/>
            <person name="Sarrocco S."/>
            <person name="Vannacci G."/>
        </authorList>
    </citation>
    <scope>NUCLEOTIDE SEQUENCE [LARGE SCALE GENOMIC DNA]</scope>
    <source>
        <strain evidence="3 4">T6085</strain>
    </source>
</reference>
<feature type="signal peptide" evidence="1">
    <location>
        <begin position="1"/>
        <end position="19"/>
    </location>
</feature>
<comment type="caution">
    <text evidence="2">The sequence shown here is derived from an EMBL/GenBank/DDBJ whole genome shotgun (WGS) entry which is preliminary data.</text>
</comment>
<dbReference type="Proteomes" id="UP000054821">
    <property type="component" value="Unassembled WGS sequence"/>
</dbReference>